<keyword evidence="2" id="KW-1185">Reference proteome</keyword>
<name>A0ABP9XXN0_9FUNG</name>
<gene>
    <name evidence="1" type="ORF">HPULCUR_004931</name>
</gene>
<accession>A0ABP9XXN0</accession>
<evidence type="ECO:0000313" key="1">
    <source>
        <dbReference type="EMBL" id="GAA5799515.1"/>
    </source>
</evidence>
<sequence length="101" mass="11750">MRKENAKSVCEEMQEKGSTDKEIKEAILGALDDESRAQLNTFIFSYPEDYTFKKDSIYYDAMVSPENHMNAFFQLAKMHEAKEEMNRLFASLYVLLLLHAT</sequence>
<protein>
    <submittedName>
        <fullName evidence="1">Uncharacterized protein</fullName>
    </submittedName>
</protein>
<evidence type="ECO:0000313" key="2">
    <source>
        <dbReference type="Proteomes" id="UP001476247"/>
    </source>
</evidence>
<dbReference type="Proteomes" id="UP001476247">
    <property type="component" value="Unassembled WGS sequence"/>
</dbReference>
<dbReference type="EMBL" id="BAABUJ010000013">
    <property type="protein sequence ID" value="GAA5799515.1"/>
    <property type="molecule type" value="Genomic_DNA"/>
</dbReference>
<organism evidence="1 2">
    <name type="scientific">Helicostylum pulchrum</name>
    <dbReference type="NCBI Taxonomy" id="562976"/>
    <lineage>
        <taxon>Eukaryota</taxon>
        <taxon>Fungi</taxon>
        <taxon>Fungi incertae sedis</taxon>
        <taxon>Mucoromycota</taxon>
        <taxon>Mucoromycotina</taxon>
        <taxon>Mucoromycetes</taxon>
        <taxon>Mucorales</taxon>
        <taxon>Mucorineae</taxon>
        <taxon>Mucoraceae</taxon>
        <taxon>Helicostylum</taxon>
    </lineage>
</organism>
<proteinExistence type="predicted"/>
<reference evidence="1 2" key="1">
    <citation type="submission" date="2024-04" db="EMBL/GenBank/DDBJ databases">
        <title>genome sequences of Mucor flavus KT1a and Helicostylum pulchrum KT1b strains isolation_sourced from the surface of a dry-aged beef.</title>
        <authorList>
            <person name="Toyotome T."/>
            <person name="Hosono M."/>
            <person name="Torimaru M."/>
            <person name="Fukuda K."/>
            <person name="Mikami N."/>
        </authorList>
    </citation>
    <scope>NUCLEOTIDE SEQUENCE [LARGE SCALE GENOMIC DNA]</scope>
    <source>
        <strain evidence="1 2">KT1b</strain>
    </source>
</reference>
<comment type="caution">
    <text evidence="1">The sequence shown here is derived from an EMBL/GenBank/DDBJ whole genome shotgun (WGS) entry which is preliminary data.</text>
</comment>